<evidence type="ECO:0000313" key="2">
    <source>
        <dbReference type="EMBL" id="SNT18925.1"/>
    </source>
</evidence>
<dbReference type="AlphaFoldDB" id="A0A239KLI3"/>
<proteinExistence type="predicted"/>
<sequence length="85" mass="9526">MQSQTTLRRHAALVDNMAQARGIDLEEQMLRGKLSMTDLENAVLHCTGCTAVDKCEHWLDAQDATTSDTPEYCRNAALFRALEQD</sequence>
<evidence type="ECO:0000259" key="1">
    <source>
        <dbReference type="Pfam" id="PF20056"/>
    </source>
</evidence>
<gene>
    <name evidence="2" type="ORF">SAMN04488078_106721</name>
</gene>
<feature type="domain" description="DUF6455" evidence="1">
    <location>
        <begin position="1"/>
        <end position="84"/>
    </location>
</feature>
<organism evidence="2 3">
    <name type="scientific">Antarctobacter heliothermus</name>
    <dbReference type="NCBI Taxonomy" id="74033"/>
    <lineage>
        <taxon>Bacteria</taxon>
        <taxon>Pseudomonadati</taxon>
        <taxon>Pseudomonadota</taxon>
        <taxon>Alphaproteobacteria</taxon>
        <taxon>Rhodobacterales</taxon>
        <taxon>Roseobacteraceae</taxon>
        <taxon>Antarctobacter</taxon>
    </lineage>
</organism>
<dbReference type="Proteomes" id="UP000198440">
    <property type="component" value="Unassembled WGS sequence"/>
</dbReference>
<accession>A0A239KLI3</accession>
<dbReference type="RefSeq" id="WP_089280027.1">
    <property type="nucleotide sequence ID" value="NZ_FZON01000067.1"/>
</dbReference>
<protein>
    <recommendedName>
        <fullName evidence="1">DUF6455 domain-containing protein</fullName>
    </recommendedName>
</protein>
<evidence type="ECO:0000313" key="3">
    <source>
        <dbReference type="Proteomes" id="UP000198440"/>
    </source>
</evidence>
<dbReference type="InterPro" id="IPR045601">
    <property type="entry name" value="DUF6455"/>
</dbReference>
<name>A0A239KLI3_9RHOB</name>
<dbReference type="OrthoDB" id="7961152at2"/>
<reference evidence="2 3" key="1">
    <citation type="submission" date="2017-06" db="EMBL/GenBank/DDBJ databases">
        <authorList>
            <person name="Kim H.J."/>
            <person name="Triplett B.A."/>
        </authorList>
    </citation>
    <scope>NUCLEOTIDE SEQUENCE [LARGE SCALE GENOMIC DNA]</scope>
    <source>
        <strain evidence="2 3">DSM 11445</strain>
    </source>
</reference>
<dbReference type="EMBL" id="FZON01000067">
    <property type="protein sequence ID" value="SNT18925.1"/>
    <property type="molecule type" value="Genomic_DNA"/>
</dbReference>
<dbReference type="Pfam" id="PF20056">
    <property type="entry name" value="DUF6455"/>
    <property type="match status" value="1"/>
</dbReference>